<keyword evidence="2" id="KW-0812">Transmembrane</keyword>
<evidence type="ECO:0000256" key="3">
    <source>
        <dbReference type="ARBA" id="ARBA00022989"/>
    </source>
</evidence>
<name>K1U1G3_9ZZZZ</name>
<evidence type="ECO:0000259" key="6">
    <source>
        <dbReference type="Pfam" id="PF25881"/>
    </source>
</evidence>
<organism evidence="7">
    <name type="scientific">human gut metagenome</name>
    <dbReference type="NCBI Taxonomy" id="408170"/>
    <lineage>
        <taxon>unclassified sequences</taxon>
        <taxon>metagenomes</taxon>
        <taxon>organismal metagenomes</taxon>
    </lineage>
</organism>
<dbReference type="EMBL" id="AJWY01006969">
    <property type="protein sequence ID" value="EKC65366.1"/>
    <property type="molecule type" value="Genomic_DNA"/>
</dbReference>
<evidence type="ECO:0000256" key="2">
    <source>
        <dbReference type="ARBA" id="ARBA00022692"/>
    </source>
</evidence>
<accession>K1U1G3</accession>
<feature type="non-terminal residue" evidence="7">
    <location>
        <position position="188"/>
    </location>
</feature>
<dbReference type="SUPFAM" id="SSF111369">
    <property type="entry name" value="HlyD-like secretion proteins"/>
    <property type="match status" value="2"/>
</dbReference>
<comment type="caution">
    <text evidence="7">The sequence shown here is derived from an EMBL/GenBank/DDBJ whole genome shotgun (WGS) entry which is preliminary data.</text>
</comment>
<dbReference type="PANTHER" id="PTHR30386">
    <property type="entry name" value="MEMBRANE FUSION SUBUNIT OF EMRAB-TOLC MULTIDRUG EFFLUX PUMP"/>
    <property type="match status" value="1"/>
</dbReference>
<dbReference type="PANTHER" id="PTHR30386:SF26">
    <property type="entry name" value="TRANSPORT PROTEIN COMB"/>
    <property type="match status" value="1"/>
</dbReference>
<evidence type="ECO:0000256" key="5">
    <source>
        <dbReference type="SAM" id="Coils"/>
    </source>
</evidence>
<keyword evidence="5" id="KW-0175">Coiled coil</keyword>
<dbReference type="Pfam" id="PF25881">
    <property type="entry name" value="HH_YBHG"/>
    <property type="match status" value="1"/>
</dbReference>
<dbReference type="InterPro" id="IPR050739">
    <property type="entry name" value="MFP"/>
</dbReference>
<dbReference type="Gene3D" id="2.40.50.100">
    <property type="match status" value="1"/>
</dbReference>
<comment type="subcellular location">
    <subcellularLocation>
        <location evidence="1">Membrane</location>
        <topology evidence="1">Single-pass membrane protein</topology>
    </subcellularLocation>
</comment>
<gene>
    <name evidence="7" type="ORF">LEA_10363</name>
</gene>
<feature type="coiled-coil region" evidence="5">
    <location>
        <begin position="69"/>
        <end position="141"/>
    </location>
</feature>
<evidence type="ECO:0000256" key="4">
    <source>
        <dbReference type="ARBA" id="ARBA00023136"/>
    </source>
</evidence>
<dbReference type="GO" id="GO:0016020">
    <property type="term" value="C:membrane"/>
    <property type="evidence" value="ECO:0007669"/>
    <property type="project" value="UniProtKB-SubCell"/>
</dbReference>
<keyword evidence="3" id="KW-1133">Transmembrane helix</keyword>
<dbReference type="AlphaFoldDB" id="K1U1G3"/>
<protein>
    <submittedName>
        <fullName evidence="7">Multidrug resistance protein</fullName>
    </submittedName>
</protein>
<evidence type="ECO:0000313" key="7">
    <source>
        <dbReference type="EMBL" id="EKC65366.1"/>
    </source>
</evidence>
<dbReference type="Gene3D" id="1.10.287.470">
    <property type="entry name" value="Helix hairpin bin"/>
    <property type="match status" value="2"/>
</dbReference>
<evidence type="ECO:0000256" key="1">
    <source>
        <dbReference type="ARBA" id="ARBA00004167"/>
    </source>
</evidence>
<proteinExistence type="predicted"/>
<dbReference type="InterPro" id="IPR059052">
    <property type="entry name" value="HH_YbhG-like"/>
</dbReference>
<reference evidence="7" key="1">
    <citation type="journal article" date="2013" name="Environ. Microbiol.">
        <title>Microbiota from the distal guts of lean and obese adolescents exhibit partial functional redundancy besides clear differences in community structure.</title>
        <authorList>
            <person name="Ferrer M."/>
            <person name="Ruiz A."/>
            <person name="Lanza F."/>
            <person name="Haange S.B."/>
            <person name="Oberbach A."/>
            <person name="Till H."/>
            <person name="Bargiela R."/>
            <person name="Campoy C."/>
            <person name="Segura M.T."/>
            <person name="Richter M."/>
            <person name="von Bergen M."/>
            <person name="Seifert J."/>
            <person name="Suarez A."/>
        </authorList>
    </citation>
    <scope>NUCLEOTIDE SEQUENCE</scope>
</reference>
<sequence length="188" mass="21401">MPLFDQYVAPLNIRVSGYIREVRFREHQFVHRGDTLLVLDDREYQIRVKEAEAAMLDAEGSREVLHAGIETSENNIAVQEANIAEARATLWQLEQDYHRFERLLAQESVSEQQFEQKKAAYEAAQARYDALVSQRRAARSQYAETSRRRTGAEAAILRSEADLDLARLNLSYTVLTAPTTVTWAAGLS</sequence>
<keyword evidence="4" id="KW-0472">Membrane</keyword>
<feature type="domain" description="YbhG-like alpha-helical hairpin" evidence="6">
    <location>
        <begin position="39"/>
        <end position="170"/>
    </location>
</feature>